<dbReference type="PANTHER" id="PTHR33317">
    <property type="entry name" value="POLYNUCLEOTIDYL TRANSFERASE, RIBONUCLEASE H-LIKE SUPERFAMILY PROTEIN"/>
    <property type="match status" value="1"/>
</dbReference>
<keyword evidence="1 5" id="KW-0963">Cytoplasm</keyword>
<keyword evidence="8" id="KW-1185">Reference proteome</keyword>
<dbReference type="AlphaFoldDB" id="A0A5C6M3T8"/>
<evidence type="ECO:0000256" key="4">
    <source>
        <dbReference type="ARBA" id="ARBA00022801"/>
    </source>
</evidence>
<dbReference type="Proteomes" id="UP000321083">
    <property type="component" value="Unassembled WGS sequence"/>
</dbReference>
<keyword evidence="4 5" id="KW-0378">Hydrolase</keyword>
<dbReference type="Pfam" id="PF03652">
    <property type="entry name" value="RuvX"/>
    <property type="match status" value="1"/>
</dbReference>
<reference evidence="7 8" key="1">
    <citation type="submission" date="2019-08" db="EMBL/GenBank/DDBJ databases">
        <title>100 year-old enigma solved: identification of Planctomyces bekefii, the type genus and species of the phylum Planctomycetes.</title>
        <authorList>
            <person name="Svetlana D.N."/>
            <person name="Overmann J."/>
        </authorList>
    </citation>
    <scope>NUCLEOTIDE SEQUENCE [LARGE SCALE GENOMIC DNA]</scope>
    <source>
        <strain evidence="7">Phe10_nw2017</strain>
    </source>
</reference>
<dbReference type="InterPro" id="IPR012337">
    <property type="entry name" value="RNaseH-like_sf"/>
</dbReference>
<protein>
    <recommendedName>
        <fullName evidence="5">Putative pre-16S rRNA nuclease</fullName>
        <ecNumber evidence="5">3.1.-.-</ecNumber>
    </recommendedName>
</protein>
<proteinExistence type="inferred from homology"/>
<keyword evidence="2 5" id="KW-0690">Ribosome biogenesis</keyword>
<keyword evidence="3 5" id="KW-0540">Nuclease</keyword>
<dbReference type="EC" id="3.1.-.-" evidence="5"/>
<gene>
    <name evidence="7" type="ORF">E3A20_21030</name>
</gene>
<dbReference type="PANTHER" id="PTHR33317:SF4">
    <property type="entry name" value="POLYNUCLEOTIDYL TRANSFERASE, RIBONUCLEASE H-LIKE SUPERFAMILY PROTEIN"/>
    <property type="match status" value="1"/>
</dbReference>
<accession>A0A5C6M3T8</accession>
<comment type="function">
    <text evidence="5">Could be a nuclease involved in processing of the 5'-end of pre-16S rRNA.</text>
</comment>
<dbReference type="GO" id="GO:0000967">
    <property type="term" value="P:rRNA 5'-end processing"/>
    <property type="evidence" value="ECO:0007669"/>
    <property type="project" value="UniProtKB-UniRule"/>
</dbReference>
<evidence type="ECO:0000256" key="5">
    <source>
        <dbReference type="HAMAP-Rule" id="MF_00651"/>
    </source>
</evidence>
<evidence type="ECO:0000256" key="1">
    <source>
        <dbReference type="ARBA" id="ARBA00022490"/>
    </source>
</evidence>
<comment type="similarity">
    <text evidence="5">Belongs to the YqgF HJR family.</text>
</comment>
<dbReference type="NCBIfam" id="TIGR00250">
    <property type="entry name" value="RNAse_H_YqgF"/>
    <property type="match status" value="1"/>
</dbReference>
<dbReference type="EMBL" id="SRHE01000512">
    <property type="protein sequence ID" value="TWW08769.1"/>
    <property type="molecule type" value="Genomic_DNA"/>
</dbReference>
<dbReference type="HAMAP" id="MF_00651">
    <property type="entry name" value="Nuclease_YqgF"/>
    <property type="match status" value="1"/>
</dbReference>
<dbReference type="InterPro" id="IPR037027">
    <property type="entry name" value="YqgF/RNaseH-like_dom_sf"/>
</dbReference>
<comment type="subcellular location">
    <subcellularLocation>
        <location evidence="5">Cytoplasm</location>
    </subcellularLocation>
</comment>
<dbReference type="GO" id="GO:0016788">
    <property type="term" value="F:hydrolase activity, acting on ester bonds"/>
    <property type="evidence" value="ECO:0007669"/>
    <property type="project" value="UniProtKB-UniRule"/>
</dbReference>
<comment type="caution">
    <text evidence="7">The sequence shown here is derived from an EMBL/GenBank/DDBJ whole genome shotgun (WGS) entry which is preliminary data.</text>
</comment>
<feature type="domain" description="YqgF/RNase H-like" evidence="6">
    <location>
        <begin position="21"/>
        <end position="121"/>
    </location>
</feature>
<sequence>MAALDGQQSAAESAPLFPKNGMVLGFDYGTKRLGIAVSDRDQRFASPLYNHQRQGLQGDERFLRRVLMEYRPVGFVVGLPLHMNGDESQKSQEARGFATWLTGLFGLPCEFQDERLTSWQAESLLLAAEFTKKQRKERMDKLAAQILLQAWLDRRRPAAPAQTSEDAPAEQ</sequence>
<dbReference type="Gene3D" id="3.30.420.140">
    <property type="entry name" value="YqgF/RNase H-like domain"/>
    <property type="match status" value="1"/>
</dbReference>
<dbReference type="GO" id="GO:0005829">
    <property type="term" value="C:cytosol"/>
    <property type="evidence" value="ECO:0007669"/>
    <property type="project" value="TreeGrafter"/>
</dbReference>
<dbReference type="InterPro" id="IPR006641">
    <property type="entry name" value="YqgF/RNaseH-like_dom"/>
</dbReference>
<dbReference type="CDD" id="cd16964">
    <property type="entry name" value="YqgF"/>
    <property type="match status" value="1"/>
</dbReference>
<evidence type="ECO:0000256" key="2">
    <source>
        <dbReference type="ARBA" id="ARBA00022517"/>
    </source>
</evidence>
<dbReference type="GO" id="GO:0004518">
    <property type="term" value="F:nuclease activity"/>
    <property type="evidence" value="ECO:0007669"/>
    <property type="project" value="UniProtKB-KW"/>
</dbReference>
<name>A0A5C6M3T8_9PLAN</name>
<dbReference type="InterPro" id="IPR005227">
    <property type="entry name" value="YqgF"/>
</dbReference>
<evidence type="ECO:0000259" key="6">
    <source>
        <dbReference type="SMART" id="SM00732"/>
    </source>
</evidence>
<evidence type="ECO:0000313" key="8">
    <source>
        <dbReference type="Proteomes" id="UP000321083"/>
    </source>
</evidence>
<evidence type="ECO:0000256" key="3">
    <source>
        <dbReference type="ARBA" id="ARBA00022722"/>
    </source>
</evidence>
<dbReference type="SUPFAM" id="SSF53098">
    <property type="entry name" value="Ribonuclease H-like"/>
    <property type="match status" value="1"/>
</dbReference>
<evidence type="ECO:0000313" key="7">
    <source>
        <dbReference type="EMBL" id="TWW08769.1"/>
    </source>
</evidence>
<dbReference type="SMART" id="SM00732">
    <property type="entry name" value="YqgFc"/>
    <property type="match status" value="1"/>
</dbReference>
<organism evidence="7 8">
    <name type="scientific">Planctomyces bekefii</name>
    <dbReference type="NCBI Taxonomy" id="1653850"/>
    <lineage>
        <taxon>Bacteria</taxon>
        <taxon>Pseudomonadati</taxon>
        <taxon>Planctomycetota</taxon>
        <taxon>Planctomycetia</taxon>
        <taxon>Planctomycetales</taxon>
        <taxon>Planctomycetaceae</taxon>
        <taxon>Planctomyces</taxon>
    </lineage>
</organism>
<reference evidence="7 8" key="2">
    <citation type="submission" date="2019-08" db="EMBL/GenBank/DDBJ databases">
        <authorList>
            <person name="Henke P."/>
        </authorList>
    </citation>
    <scope>NUCLEOTIDE SEQUENCE [LARGE SCALE GENOMIC DNA]</scope>
    <source>
        <strain evidence="7">Phe10_nw2017</strain>
    </source>
</reference>